<dbReference type="SMART" id="SM00066">
    <property type="entry name" value="GAL4"/>
    <property type="match status" value="1"/>
</dbReference>
<keyword evidence="2" id="KW-0539">Nucleus</keyword>
<dbReference type="CDD" id="cd00067">
    <property type="entry name" value="GAL4"/>
    <property type="match status" value="1"/>
</dbReference>
<sequence length="605" mass="68303">MDEGHVAIDAVPSPGDKPAKFVRSKLGCLTCRKKKVKCDETLPACGRCQRLNLACQQPASRVYSSRRDRVPGAGIWQKRQDRPESPRNLLPAPVVHAQQSLSDEYFTEPEPLQELALPHLQLDAGIFQPPRISSGLPQRSSITEINIIDNDNRWLFPQSQNADTWFRWDTQSHYVQPVASVPNPIYQHTGANENEASIEEQAVMHFATIFSLSQTTRDPPWSVPSLLLKHAQTASPMLHHLILAVSLFDLDLAFPSLSRSDVRQVALTHYQNGTEKFIHELQHGDSSDNVGSLGSFYCIYSFMVRQRLIDVAKLNRLSRSALEYLQKNNLDRVIPAQNLTYSASQNPNVDQKRAEQSLLARLIMWLIKLDAQYAFFGCNACLIGYYEQRPELLDGIESASKLALQLNWGSEYPISQTIRDIESTMPIELMTDLLVMSYRIGNLVQNHDPSTTDTQQMLHEQLDALEVKHGPVFYYGASDMTLQPAMKINCATSATLFYATRIYLLRSTSSPFGAEGSSASQHALSQLLRYARSVCSDGVRQRVYEFQWSLFIAGLETNDPIHEEWLQSRIVDTRFSEVLKGLLVYKRAHHGLVPLHTVRQTLLGL</sequence>
<dbReference type="InterPro" id="IPR036864">
    <property type="entry name" value="Zn2-C6_fun-type_DNA-bd_sf"/>
</dbReference>
<reference evidence="4 5" key="1">
    <citation type="journal article" date="2018" name="IMA Fungus">
        <title>IMA Genome-F 9: Draft genome sequence of Annulohypoxylon stygium, Aspergillus mulundensis, Berkeleyomyces basicola (syn. Thielaviopsis basicola), Ceratocystis smalleyi, two Cercospora beticola strains, Coleophoma cylindrospora, Fusarium fracticaudum, Phialophora cf. hyalina, and Morchella septimelata.</title>
        <authorList>
            <person name="Wingfield B.D."/>
            <person name="Bills G.F."/>
            <person name="Dong Y."/>
            <person name="Huang W."/>
            <person name="Nel W.J."/>
            <person name="Swalarsk-Parry B.S."/>
            <person name="Vaghefi N."/>
            <person name="Wilken P.M."/>
            <person name="An Z."/>
            <person name="de Beer Z.W."/>
            <person name="De Vos L."/>
            <person name="Chen L."/>
            <person name="Duong T.A."/>
            <person name="Gao Y."/>
            <person name="Hammerbacher A."/>
            <person name="Kikkert J.R."/>
            <person name="Li Y."/>
            <person name="Li H."/>
            <person name="Li K."/>
            <person name="Li Q."/>
            <person name="Liu X."/>
            <person name="Ma X."/>
            <person name="Naidoo K."/>
            <person name="Pethybridge S.J."/>
            <person name="Sun J."/>
            <person name="Steenkamp E.T."/>
            <person name="van der Nest M.A."/>
            <person name="van Wyk S."/>
            <person name="Wingfield M.J."/>
            <person name="Xiong C."/>
            <person name="Yue Q."/>
            <person name="Zhang X."/>
        </authorList>
    </citation>
    <scope>NUCLEOTIDE SEQUENCE [LARGE SCALE GENOMIC DNA]</scope>
    <source>
        <strain evidence="4 5">BP6252</strain>
    </source>
</reference>
<proteinExistence type="predicted"/>
<evidence type="ECO:0000313" key="5">
    <source>
        <dbReference type="Proteomes" id="UP000256645"/>
    </source>
</evidence>
<comment type="subcellular location">
    <subcellularLocation>
        <location evidence="1">Nucleus</location>
    </subcellularLocation>
</comment>
<evidence type="ECO:0000256" key="2">
    <source>
        <dbReference type="ARBA" id="ARBA00023242"/>
    </source>
</evidence>
<dbReference type="PANTHER" id="PTHR37534">
    <property type="entry name" value="TRANSCRIPTIONAL ACTIVATOR PROTEIN UGA3"/>
    <property type="match status" value="1"/>
</dbReference>
<evidence type="ECO:0000256" key="1">
    <source>
        <dbReference type="ARBA" id="ARBA00004123"/>
    </source>
</evidence>
<dbReference type="OrthoDB" id="4356994at2759"/>
<comment type="caution">
    <text evidence="4">The sequence shown here is derived from an EMBL/GenBank/DDBJ whole genome shotgun (WGS) entry which is preliminary data.</text>
</comment>
<dbReference type="Gene3D" id="4.10.240.10">
    <property type="entry name" value="Zn(2)-C6 fungal-type DNA-binding domain"/>
    <property type="match status" value="1"/>
</dbReference>
<feature type="domain" description="Zn(2)-C6 fungal-type" evidence="3">
    <location>
        <begin position="27"/>
        <end position="57"/>
    </location>
</feature>
<dbReference type="Pfam" id="PF11951">
    <property type="entry name" value="Fungal_trans_2"/>
    <property type="match status" value="1"/>
</dbReference>
<gene>
    <name evidence="4" type="ORF">BP6252_12992</name>
</gene>
<dbReference type="PANTHER" id="PTHR37534:SF46">
    <property type="entry name" value="ZN(II)2CYS6 TRANSCRIPTION FACTOR (EUROFUNG)"/>
    <property type="match status" value="1"/>
</dbReference>
<dbReference type="SUPFAM" id="SSF57701">
    <property type="entry name" value="Zn2/Cys6 DNA-binding domain"/>
    <property type="match status" value="1"/>
</dbReference>
<accession>A0A3D8QDK1</accession>
<dbReference type="GO" id="GO:0005634">
    <property type="term" value="C:nucleus"/>
    <property type="evidence" value="ECO:0007669"/>
    <property type="project" value="UniProtKB-SubCell"/>
</dbReference>
<dbReference type="InterPro" id="IPR001138">
    <property type="entry name" value="Zn2Cys6_DnaBD"/>
</dbReference>
<organism evidence="4 5">
    <name type="scientific">Coleophoma cylindrospora</name>
    <dbReference type="NCBI Taxonomy" id="1849047"/>
    <lineage>
        <taxon>Eukaryota</taxon>
        <taxon>Fungi</taxon>
        <taxon>Dikarya</taxon>
        <taxon>Ascomycota</taxon>
        <taxon>Pezizomycotina</taxon>
        <taxon>Leotiomycetes</taxon>
        <taxon>Helotiales</taxon>
        <taxon>Dermateaceae</taxon>
        <taxon>Coleophoma</taxon>
    </lineage>
</organism>
<dbReference type="GO" id="GO:0000981">
    <property type="term" value="F:DNA-binding transcription factor activity, RNA polymerase II-specific"/>
    <property type="evidence" value="ECO:0007669"/>
    <property type="project" value="InterPro"/>
</dbReference>
<evidence type="ECO:0000313" key="4">
    <source>
        <dbReference type="EMBL" id="RDW59905.1"/>
    </source>
</evidence>
<dbReference type="EMBL" id="PDLM01000016">
    <property type="protein sequence ID" value="RDW59905.1"/>
    <property type="molecule type" value="Genomic_DNA"/>
</dbReference>
<name>A0A3D8QDK1_9HELO</name>
<dbReference type="AlphaFoldDB" id="A0A3D8QDK1"/>
<dbReference type="PROSITE" id="PS50048">
    <property type="entry name" value="ZN2_CY6_FUNGAL_2"/>
    <property type="match status" value="1"/>
</dbReference>
<dbReference type="Pfam" id="PF00172">
    <property type="entry name" value="Zn_clus"/>
    <property type="match status" value="1"/>
</dbReference>
<evidence type="ECO:0000259" key="3">
    <source>
        <dbReference type="PROSITE" id="PS50048"/>
    </source>
</evidence>
<protein>
    <recommendedName>
        <fullName evidence="3">Zn(2)-C6 fungal-type domain-containing protein</fullName>
    </recommendedName>
</protein>
<dbReference type="PROSITE" id="PS00463">
    <property type="entry name" value="ZN2_CY6_FUNGAL_1"/>
    <property type="match status" value="1"/>
</dbReference>
<keyword evidence="5" id="KW-1185">Reference proteome</keyword>
<dbReference type="InterPro" id="IPR021858">
    <property type="entry name" value="Fun_TF"/>
</dbReference>
<dbReference type="GO" id="GO:0008270">
    <property type="term" value="F:zinc ion binding"/>
    <property type="evidence" value="ECO:0007669"/>
    <property type="project" value="InterPro"/>
</dbReference>
<dbReference type="Proteomes" id="UP000256645">
    <property type="component" value="Unassembled WGS sequence"/>
</dbReference>